<dbReference type="InParanoid" id="E4Y203"/>
<dbReference type="Gene3D" id="1.10.3430.10">
    <property type="entry name" value="Ammonium transporter AmtB like domains"/>
    <property type="match status" value="1"/>
</dbReference>
<dbReference type="Pfam" id="PF00909">
    <property type="entry name" value="Ammonium_transp"/>
    <property type="match status" value="1"/>
</dbReference>
<dbReference type="PANTHER" id="PTHR11730:SF60">
    <property type="entry name" value="RH50, ISOFORM D"/>
    <property type="match status" value="1"/>
</dbReference>
<feature type="region of interest" description="Disordered" evidence="6">
    <location>
        <begin position="1"/>
        <end position="25"/>
    </location>
</feature>
<feature type="transmembrane region" description="Helical" evidence="7">
    <location>
        <begin position="279"/>
        <end position="297"/>
    </location>
</feature>
<dbReference type="InterPro" id="IPR002229">
    <property type="entry name" value="RhesusRHD"/>
</dbReference>
<evidence type="ECO:0000256" key="6">
    <source>
        <dbReference type="SAM" id="MobiDB-lite"/>
    </source>
</evidence>
<feature type="transmembrane region" description="Helical" evidence="7">
    <location>
        <begin position="156"/>
        <end position="189"/>
    </location>
</feature>
<evidence type="ECO:0000259" key="8">
    <source>
        <dbReference type="Pfam" id="PF00909"/>
    </source>
</evidence>
<reference evidence="9" key="1">
    <citation type="journal article" date="2010" name="Science">
        <title>Plasticity of animal genome architecture unmasked by rapid evolution of a pelagic tunicate.</title>
        <authorList>
            <person name="Denoeud F."/>
            <person name="Henriet S."/>
            <person name="Mungpakdee S."/>
            <person name="Aury J.M."/>
            <person name="Da Silva C."/>
            <person name="Brinkmann H."/>
            <person name="Mikhaleva J."/>
            <person name="Olsen L.C."/>
            <person name="Jubin C."/>
            <person name="Canestro C."/>
            <person name="Bouquet J.M."/>
            <person name="Danks G."/>
            <person name="Poulain J."/>
            <person name="Campsteijn C."/>
            <person name="Adamski M."/>
            <person name="Cross I."/>
            <person name="Yadetie F."/>
            <person name="Muffato M."/>
            <person name="Louis A."/>
            <person name="Butcher S."/>
            <person name="Tsagkogeorga G."/>
            <person name="Konrad A."/>
            <person name="Singh S."/>
            <person name="Jensen M.F."/>
            <person name="Cong E.H."/>
            <person name="Eikeseth-Otteraa H."/>
            <person name="Noel B."/>
            <person name="Anthouard V."/>
            <person name="Porcel B.M."/>
            <person name="Kachouri-Lafond R."/>
            <person name="Nishino A."/>
            <person name="Ugolini M."/>
            <person name="Chourrout P."/>
            <person name="Nishida H."/>
            <person name="Aasland R."/>
            <person name="Huzurbazar S."/>
            <person name="Westhof E."/>
            <person name="Delsuc F."/>
            <person name="Lehrach H."/>
            <person name="Reinhardt R."/>
            <person name="Weissenbach J."/>
            <person name="Roy S.W."/>
            <person name="Artiguenave F."/>
            <person name="Postlethwait J.H."/>
            <person name="Manak J.R."/>
            <person name="Thompson E.M."/>
            <person name="Jaillon O."/>
            <person name="Du Pasquier L."/>
            <person name="Boudinot P."/>
            <person name="Liberles D.A."/>
            <person name="Volff J.N."/>
            <person name="Philippe H."/>
            <person name="Lenhard B."/>
            <person name="Roest Crollius H."/>
            <person name="Wincker P."/>
            <person name="Chourrout D."/>
        </authorList>
    </citation>
    <scope>NUCLEOTIDE SEQUENCE [LARGE SCALE GENOMIC DNA]</scope>
</reference>
<evidence type="ECO:0000313" key="10">
    <source>
        <dbReference type="Proteomes" id="UP000001307"/>
    </source>
</evidence>
<evidence type="ECO:0000256" key="5">
    <source>
        <dbReference type="ARBA" id="ARBA00023136"/>
    </source>
</evidence>
<feature type="transmembrane region" description="Helical" evidence="7">
    <location>
        <begin position="399"/>
        <end position="420"/>
    </location>
</feature>
<feature type="transmembrane region" description="Helical" evidence="7">
    <location>
        <begin position="104"/>
        <end position="123"/>
    </location>
</feature>
<feature type="transmembrane region" description="Helical" evidence="7">
    <location>
        <begin position="209"/>
        <end position="227"/>
    </location>
</feature>
<feature type="transmembrane region" description="Helical" evidence="7">
    <location>
        <begin position="79"/>
        <end position="98"/>
    </location>
</feature>
<gene>
    <name evidence="9" type="ORF">GSOID_T00016186001</name>
</gene>
<feature type="transmembrane region" description="Helical" evidence="7">
    <location>
        <begin position="37"/>
        <end position="58"/>
    </location>
</feature>
<dbReference type="PRINTS" id="PR00342">
    <property type="entry name" value="RHESUSRHD"/>
</dbReference>
<name>E4Y203_OIKDI</name>
<dbReference type="OrthoDB" id="534912at2759"/>
<dbReference type="InterPro" id="IPR024041">
    <property type="entry name" value="NH4_transpt_AmtB-like_dom"/>
</dbReference>
<dbReference type="InterPro" id="IPR029020">
    <property type="entry name" value="Ammonium/urea_transptr"/>
</dbReference>
<dbReference type="Proteomes" id="UP000001307">
    <property type="component" value="Unassembled WGS sequence"/>
</dbReference>
<feature type="transmembrane region" description="Helical" evidence="7">
    <location>
        <begin position="239"/>
        <end position="259"/>
    </location>
</feature>
<keyword evidence="10" id="KW-1185">Reference proteome</keyword>
<comment type="subcellular location">
    <subcellularLocation>
        <location evidence="1">Membrane</location>
        <topology evidence="1">Multi-pass membrane protein</topology>
    </subcellularLocation>
</comment>
<feature type="domain" description="Ammonium transporter AmtB-like" evidence="8">
    <location>
        <begin position="69"/>
        <end position="418"/>
    </location>
</feature>
<dbReference type="EMBL" id="FN653728">
    <property type="protein sequence ID" value="CBY15897.1"/>
    <property type="molecule type" value="Genomic_DNA"/>
</dbReference>
<evidence type="ECO:0000313" key="9">
    <source>
        <dbReference type="EMBL" id="CBY15897.1"/>
    </source>
</evidence>
<accession>E4Y203</accession>
<protein>
    <recommendedName>
        <fullName evidence="8">Ammonium transporter AmtB-like domain-containing protein</fullName>
    </recommendedName>
</protein>
<evidence type="ECO:0000256" key="1">
    <source>
        <dbReference type="ARBA" id="ARBA00004141"/>
    </source>
</evidence>
<dbReference type="SUPFAM" id="SSF111352">
    <property type="entry name" value="Ammonium transporter"/>
    <property type="match status" value="1"/>
</dbReference>
<dbReference type="GO" id="GO:0097272">
    <property type="term" value="P:ammonium homeostasis"/>
    <property type="evidence" value="ECO:0007669"/>
    <property type="project" value="TreeGrafter"/>
</dbReference>
<dbReference type="PANTHER" id="PTHR11730">
    <property type="entry name" value="AMMONIUM TRANSPORTER"/>
    <property type="match status" value="1"/>
</dbReference>
<proteinExistence type="inferred from homology"/>
<keyword evidence="4 7" id="KW-1133">Transmembrane helix</keyword>
<keyword evidence="5 7" id="KW-0472">Membrane</keyword>
<organism evidence="9">
    <name type="scientific">Oikopleura dioica</name>
    <name type="common">Tunicate</name>
    <dbReference type="NCBI Taxonomy" id="34765"/>
    <lineage>
        <taxon>Eukaryota</taxon>
        <taxon>Metazoa</taxon>
        <taxon>Chordata</taxon>
        <taxon>Tunicata</taxon>
        <taxon>Appendicularia</taxon>
        <taxon>Copelata</taxon>
        <taxon>Oikopleuridae</taxon>
        <taxon>Oikopleura</taxon>
    </lineage>
</organism>
<evidence type="ECO:0000256" key="7">
    <source>
        <dbReference type="SAM" id="Phobius"/>
    </source>
</evidence>
<dbReference type="GO" id="GO:0005886">
    <property type="term" value="C:plasma membrane"/>
    <property type="evidence" value="ECO:0007669"/>
    <property type="project" value="InterPro"/>
</dbReference>
<feature type="transmembrane region" description="Helical" evidence="7">
    <location>
        <begin position="330"/>
        <end position="350"/>
    </location>
</feature>
<keyword evidence="3 7" id="KW-0812">Transmembrane</keyword>
<evidence type="ECO:0000256" key="4">
    <source>
        <dbReference type="ARBA" id="ARBA00022989"/>
    </source>
</evidence>
<feature type="transmembrane region" description="Helical" evidence="7">
    <location>
        <begin position="370"/>
        <end position="387"/>
    </location>
</feature>
<dbReference type="AlphaFoldDB" id="E4Y203"/>
<evidence type="ECO:0000256" key="3">
    <source>
        <dbReference type="ARBA" id="ARBA00022692"/>
    </source>
</evidence>
<dbReference type="GO" id="GO:0008519">
    <property type="term" value="F:ammonium channel activity"/>
    <property type="evidence" value="ECO:0007669"/>
    <property type="project" value="InterPro"/>
</dbReference>
<evidence type="ECO:0000256" key="2">
    <source>
        <dbReference type="ARBA" id="ARBA00011036"/>
    </source>
</evidence>
<sequence length="448" mass="49367">MGEEANENSVLMGGHTKNKKDVDYGHPASDGHNENSLQFAGVLLVCQIIFMILFGVFVRYNDDGIDEDMDRTYPWFQDTHVMIVVGFGFLMTFLKRYGWSSVGFNFLFTGFTIQWSLLVTGFFHDILHHFTDAHASNATSAMHIQMNMGRMLEADFTTGAVLISFGAVLGVASPVQLLFMILFEVVFYNLNALVLGDNYIGASDIGGSMVIHAFGAYFGLAVARVLYKPNGQMDNAAEGAEYHSDMFSMIGTVFLWMFWPSFNSAPGSDVDRYYAICNTYLALSAACVSTFIFSILFNPKRRITMEHIQNATLAGGVAMGTAANMQVQPFGALFIGFSAGLLSTAGYTYIKPFLAEKVSLHDTCGVNNLHGMPAIMAAIFSIVHCAINNPDQMMPQVFGLLATLGTALATGTLTGCFLRLPAVEHLGEYEYFEDGKYWEIEEDEEKED</sequence>
<comment type="similarity">
    <text evidence="2">Belongs to the ammonium transporter (TC 2.A.49) family. Rh subfamily.</text>
</comment>